<name>A0A2N3HMY6_9FLAO</name>
<keyword evidence="2" id="KW-1185">Reference proteome</keyword>
<dbReference type="EMBL" id="PJEO01000014">
    <property type="protein sequence ID" value="PKQ46339.1"/>
    <property type="molecule type" value="Genomic_DNA"/>
</dbReference>
<dbReference type="Proteomes" id="UP000233435">
    <property type="component" value="Unassembled WGS sequence"/>
</dbReference>
<comment type="caution">
    <text evidence="1">The sequence shown here is derived from an EMBL/GenBank/DDBJ whole genome shotgun (WGS) entry which is preliminary data.</text>
</comment>
<reference evidence="1 2" key="1">
    <citation type="submission" date="2017-12" db="EMBL/GenBank/DDBJ databases">
        <title>Confluentibacter flavum sp. nov., isolated from the saline lake.</title>
        <authorList>
            <person name="Yu L."/>
        </authorList>
    </citation>
    <scope>NUCLEOTIDE SEQUENCE [LARGE SCALE GENOMIC DNA]</scope>
    <source>
        <strain evidence="1 2">3B</strain>
    </source>
</reference>
<evidence type="ECO:0000313" key="1">
    <source>
        <dbReference type="EMBL" id="PKQ46339.1"/>
    </source>
</evidence>
<dbReference type="PROSITE" id="PS51257">
    <property type="entry name" value="PROKAR_LIPOPROTEIN"/>
    <property type="match status" value="1"/>
</dbReference>
<evidence type="ECO:0000313" key="2">
    <source>
        <dbReference type="Proteomes" id="UP000233435"/>
    </source>
</evidence>
<dbReference type="OrthoDB" id="832379at2"/>
<protein>
    <recommendedName>
        <fullName evidence="3">Lipocalin-like domain-containing protein</fullName>
    </recommendedName>
</protein>
<proteinExistence type="predicted"/>
<dbReference type="AlphaFoldDB" id="A0A2N3HMY6"/>
<dbReference type="RefSeq" id="WP_106658616.1">
    <property type="nucleotide sequence ID" value="NZ_PJEO01000014.1"/>
</dbReference>
<organism evidence="1 2">
    <name type="scientific">Confluentibacter flavum</name>
    <dbReference type="NCBI Taxonomy" id="1909700"/>
    <lineage>
        <taxon>Bacteria</taxon>
        <taxon>Pseudomonadati</taxon>
        <taxon>Bacteroidota</taxon>
        <taxon>Flavobacteriia</taxon>
        <taxon>Flavobacteriales</taxon>
        <taxon>Flavobacteriaceae</taxon>
        <taxon>Confluentibacter</taxon>
    </lineage>
</organism>
<accession>A0A2N3HMY6</accession>
<sequence>MKTIAQKVIFYIFIIALTLTTSCRSEETEFIQAPEDEVLVANSSVANLMQKTSLNDGSNDNIICNANCFNIKLPVTVNVNGNTIIINSEEDYKIIEYIFDEDDDDVDTIYISFPITIILSDFTNVAINNYTELYNYSSTCNGENEIDDDIECLDFNYPITASLYNSNNEIIDSVTITSDIQLYGFIKNLSSTDFVTITFPITVTLYDGTELTINNLIELKNHIETYDDICDEDDDYDYNDDDCNDCNQDQLLDVLTNCSGWEVDRLKRYGNDYDNYYDGYTFNFYPNGTLSVYWDGISAYGTWVASGEGNNMVVTVNVPGLDYCNNDWVLHEISKYTETKIDLRVGDNDRLRYAKSCN</sequence>
<gene>
    <name evidence="1" type="ORF">CSW08_04030</name>
</gene>
<evidence type="ECO:0008006" key="3">
    <source>
        <dbReference type="Google" id="ProtNLM"/>
    </source>
</evidence>